<dbReference type="InterPro" id="IPR053010">
    <property type="entry name" value="SET_SmydA-8"/>
</dbReference>
<comment type="caution">
    <text evidence="1">The sequence shown here is derived from an EMBL/GenBank/DDBJ whole genome shotgun (WGS) entry which is preliminary data.</text>
</comment>
<dbReference type="PANTHER" id="PTHR46455">
    <property type="entry name" value="SET AND MYND DOMAIN CONTAINING, ARTHROPOD-SPECIFIC, MEMBER 4, ISOFORM A"/>
    <property type="match status" value="1"/>
</dbReference>
<protein>
    <submittedName>
        <fullName evidence="1">Uncharacterized protein</fullName>
    </submittedName>
</protein>
<dbReference type="Proteomes" id="UP001497472">
    <property type="component" value="Unassembled WGS sequence"/>
</dbReference>
<accession>A0AAV1K2D4</accession>
<dbReference type="PANTHER" id="PTHR46455:SF7">
    <property type="entry name" value="RE12806P"/>
    <property type="match status" value="1"/>
</dbReference>
<dbReference type="EMBL" id="CAVLEF010000280">
    <property type="protein sequence ID" value="CAK1555746.1"/>
    <property type="molecule type" value="Genomic_DNA"/>
</dbReference>
<gene>
    <name evidence="1" type="ORF">LNINA_LOCUS14538</name>
</gene>
<sequence>MEKHCDILENEKFGRYLVANKDLDADTPPLCLGCYCPVDNIVCTRCGWPICSEACEKTAHHQSECDVFSAANVRFQATVDWSAASPQLDCITPLRMLIAKENDPDRWQRELEMMETHTDERKKRQSWEADQNNILNFLLTRCKLGAKFSKDLIEKVCGILAVDIHDGGNSQEVTKFLSINI</sequence>
<proteinExistence type="predicted"/>
<organism evidence="1 2">
    <name type="scientific">Leptosia nina</name>
    <dbReference type="NCBI Taxonomy" id="320188"/>
    <lineage>
        <taxon>Eukaryota</taxon>
        <taxon>Metazoa</taxon>
        <taxon>Ecdysozoa</taxon>
        <taxon>Arthropoda</taxon>
        <taxon>Hexapoda</taxon>
        <taxon>Insecta</taxon>
        <taxon>Pterygota</taxon>
        <taxon>Neoptera</taxon>
        <taxon>Endopterygota</taxon>
        <taxon>Lepidoptera</taxon>
        <taxon>Glossata</taxon>
        <taxon>Ditrysia</taxon>
        <taxon>Papilionoidea</taxon>
        <taxon>Pieridae</taxon>
        <taxon>Pierinae</taxon>
        <taxon>Leptosia</taxon>
    </lineage>
</organism>
<reference evidence="1 2" key="1">
    <citation type="submission" date="2023-11" db="EMBL/GenBank/DDBJ databases">
        <authorList>
            <person name="Okamura Y."/>
        </authorList>
    </citation>
    <scope>NUCLEOTIDE SEQUENCE [LARGE SCALE GENOMIC DNA]</scope>
</reference>
<evidence type="ECO:0000313" key="1">
    <source>
        <dbReference type="EMBL" id="CAK1555746.1"/>
    </source>
</evidence>
<evidence type="ECO:0000313" key="2">
    <source>
        <dbReference type="Proteomes" id="UP001497472"/>
    </source>
</evidence>
<keyword evidence="2" id="KW-1185">Reference proteome</keyword>
<name>A0AAV1K2D4_9NEOP</name>
<dbReference type="AlphaFoldDB" id="A0AAV1K2D4"/>